<accession>A0A6L6IWC1</accession>
<dbReference type="RefSeq" id="WP_155044694.1">
    <property type="nucleotide sequence ID" value="NZ_WMIH01000009.1"/>
</dbReference>
<protein>
    <recommendedName>
        <fullName evidence="3">Cellulose-binding protein</fullName>
    </recommendedName>
</protein>
<comment type="caution">
    <text evidence="1">The sequence shown here is derived from an EMBL/GenBank/DDBJ whole genome shotgun (WGS) entry which is preliminary data.</text>
</comment>
<evidence type="ECO:0000313" key="1">
    <source>
        <dbReference type="EMBL" id="MTH64806.1"/>
    </source>
</evidence>
<dbReference type="EMBL" id="WMII01000009">
    <property type="protein sequence ID" value="MTH64806.1"/>
    <property type="molecule type" value="Genomic_DNA"/>
</dbReference>
<keyword evidence="2" id="KW-1185">Reference proteome</keyword>
<evidence type="ECO:0008006" key="3">
    <source>
        <dbReference type="Google" id="ProtNLM"/>
    </source>
</evidence>
<evidence type="ECO:0000313" key="2">
    <source>
        <dbReference type="Proteomes" id="UP000478740"/>
    </source>
</evidence>
<reference evidence="1 2" key="1">
    <citation type="submission" date="2019-11" db="EMBL/GenBank/DDBJ databases">
        <authorList>
            <person name="Dong K."/>
        </authorList>
    </citation>
    <scope>NUCLEOTIDE SEQUENCE [LARGE SCALE GENOMIC DNA]</scope>
    <source>
        <strain evidence="1 2">DK608</strain>
    </source>
</reference>
<dbReference type="AlphaFoldDB" id="A0A6L6IWC1"/>
<organism evidence="1 2">
    <name type="scientific">Paracoccus shanxieyensis</name>
    <dbReference type="NCBI Taxonomy" id="2675752"/>
    <lineage>
        <taxon>Bacteria</taxon>
        <taxon>Pseudomonadati</taxon>
        <taxon>Pseudomonadota</taxon>
        <taxon>Alphaproteobacteria</taxon>
        <taxon>Rhodobacterales</taxon>
        <taxon>Paracoccaceae</taxon>
        <taxon>Paracoccus</taxon>
    </lineage>
</organism>
<gene>
    <name evidence="1" type="ORF">GL284_11055</name>
</gene>
<sequence>MKPIADTVTDPALAVGLNGLADWSTAQPFLDHFKMARPWSGRRGDTFGAVSFAQLQAAGAIDAFGWLRAVPHGLDGVSTVLLTDLDHRARDLAGRYIAVWEGEGEVELIGGQNVERRKNRFDFDFDPAPGRLLELRVRRVDAGPIRDIRIVQQDNIRRYNSGNIFRVEWLDAIRNYRLIRFMDWMQTNDSGQVAWQDRPRPTDAFYTWRGAPVEVMVRLANAIGAQPWFNIPHLAQPEYIRRFSEYVQTYLSAGLRAHYEYSNEVWNSQFDQSLWAIEQARQLWPGQGDGFMQIYAARSVEMARILDQVHAQNRATCVKVISTHTHWQGLEWPVLEAPDWRADNPGRAAPHAYFDAYAVSGYFDGGMDRDDNVARVRALLAGPAERARTALRDQILHGGWPESGRTIASLRAVWDYQAAIARKYRLNLIMYEGGTHIIPPHEVQQDAALSEFYTRFNYSAEMGQIYQAAFREWTAAGGQGFNMFVECAGSSQYGFWGLQRFLGDENPRWAAAEAWNRDHQGDDVGADRFIGSYERPS</sequence>
<name>A0A6L6IWC1_9RHOB</name>
<proteinExistence type="predicted"/>
<dbReference type="Proteomes" id="UP000478740">
    <property type="component" value="Unassembled WGS sequence"/>
</dbReference>